<dbReference type="PANTHER" id="PTHR34599">
    <property type="entry name" value="PEROXIDASE-RELATED"/>
    <property type="match status" value="1"/>
</dbReference>
<sequence>MRFKKLLLASVLGLAIATPAAADTVCEWMDFARKALPQGSGGSPLVTAVRTGEGDHLMTKAALAMFEAVNAIDHRYRSYVDMPMKSASADQQVAGITAVYTVLSAQPGVNKTDLDGNYALAMAGVPEGAAKSDAIAIGKAAAEAVLKIGDLAPARTLPAYRPVTTPGQWVPTALPFGMNQMPAYRPWLLKSAQEVRPGPPPALTSERYARDFNEVKKMGARDSKDRSQVETLMARYRITPEDLPALRNVTDRDGRSMVDNARLFALYGMMQDDLGIAYMDSKLHYSFWRPITAIRNADKDGNPATEMDPNWLPLMNTPNHGEYPCGHCMNAGAVAELMTRLGGAKPAWGVRIGSSSIPSSAVQVLPDWNEWARQVSYSRTLGGVHYRFSNEAGEQIGRNLARLTLERVLQPLAPAEVRPAS</sequence>
<dbReference type="Gene3D" id="1.10.606.20">
    <property type="match status" value="1"/>
</dbReference>
<keyword evidence="3" id="KW-1185">Reference proteome</keyword>
<name>A0ABP7RWB1_9SPHN</name>
<gene>
    <name evidence="2" type="ORF">GCM10022211_13100</name>
</gene>
<dbReference type="InterPro" id="IPR036938">
    <property type="entry name" value="PAP2/HPO_sf"/>
</dbReference>
<dbReference type="CDD" id="cd03398">
    <property type="entry name" value="PAP2_haloperoxidase"/>
    <property type="match status" value="1"/>
</dbReference>
<comment type="caution">
    <text evidence="2">The sequence shown here is derived from an EMBL/GenBank/DDBJ whole genome shotgun (WGS) entry which is preliminary data.</text>
</comment>
<protein>
    <submittedName>
        <fullName evidence="2">Vanadium-dependent haloperoxidase</fullName>
    </submittedName>
</protein>
<evidence type="ECO:0000313" key="2">
    <source>
        <dbReference type="EMBL" id="GAA4003012.1"/>
    </source>
</evidence>
<feature type="signal peptide" evidence="1">
    <location>
        <begin position="1"/>
        <end position="22"/>
    </location>
</feature>
<dbReference type="SUPFAM" id="SSF48317">
    <property type="entry name" value="Acid phosphatase/Vanadium-dependent haloperoxidase"/>
    <property type="match status" value="1"/>
</dbReference>
<proteinExistence type="predicted"/>
<feature type="chain" id="PRO_5047048418" evidence="1">
    <location>
        <begin position="23"/>
        <end position="421"/>
    </location>
</feature>
<accession>A0ABP7RWB1</accession>
<evidence type="ECO:0000256" key="1">
    <source>
        <dbReference type="SAM" id="SignalP"/>
    </source>
</evidence>
<keyword evidence="1" id="KW-0732">Signal</keyword>
<dbReference type="EMBL" id="BAAAZD010000001">
    <property type="protein sequence ID" value="GAA4003012.1"/>
    <property type="molecule type" value="Genomic_DNA"/>
</dbReference>
<dbReference type="RefSeq" id="WP_344709373.1">
    <property type="nucleotide sequence ID" value="NZ_BAAAZD010000001.1"/>
</dbReference>
<dbReference type="InterPro" id="IPR052559">
    <property type="entry name" value="V-haloperoxidase"/>
</dbReference>
<organism evidence="2 3">
    <name type="scientific">Sphingomonas humi</name>
    <dbReference type="NCBI Taxonomy" id="335630"/>
    <lineage>
        <taxon>Bacteria</taxon>
        <taxon>Pseudomonadati</taxon>
        <taxon>Pseudomonadota</taxon>
        <taxon>Alphaproteobacteria</taxon>
        <taxon>Sphingomonadales</taxon>
        <taxon>Sphingomonadaceae</taxon>
        <taxon>Sphingomonas</taxon>
    </lineage>
</organism>
<evidence type="ECO:0000313" key="3">
    <source>
        <dbReference type="Proteomes" id="UP001501310"/>
    </source>
</evidence>
<dbReference type="PANTHER" id="PTHR34599:SF1">
    <property type="entry name" value="PHOSPHATIDIC ACID PHOSPHATASE TYPE 2_HALOPEROXIDASE DOMAIN-CONTAINING PROTEIN"/>
    <property type="match status" value="1"/>
</dbReference>
<reference evidence="3" key="1">
    <citation type="journal article" date="2019" name="Int. J. Syst. Evol. Microbiol.">
        <title>The Global Catalogue of Microorganisms (GCM) 10K type strain sequencing project: providing services to taxonomists for standard genome sequencing and annotation.</title>
        <authorList>
            <consortium name="The Broad Institute Genomics Platform"/>
            <consortium name="The Broad Institute Genome Sequencing Center for Infectious Disease"/>
            <person name="Wu L."/>
            <person name="Ma J."/>
        </authorList>
    </citation>
    <scope>NUCLEOTIDE SEQUENCE [LARGE SCALE GENOMIC DNA]</scope>
    <source>
        <strain evidence="3">JCM 16603</strain>
    </source>
</reference>
<dbReference type="Proteomes" id="UP001501310">
    <property type="component" value="Unassembled WGS sequence"/>
</dbReference>